<evidence type="ECO:0000313" key="1">
    <source>
        <dbReference type="EMBL" id="GGE34799.1"/>
    </source>
</evidence>
<dbReference type="EMBL" id="BMKM01000016">
    <property type="protein sequence ID" value="GGE34799.1"/>
    <property type="molecule type" value="Genomic_DNA"/>
</dbReference>
<name>A0A8H9G4M4_9SPHI</name>
<keyword evidence="2" id="KW-1185">Reference proteome</keyword>
<accession>A0A8H9G4M4</accession>
<proteinExistence type="predicted"/>
<dbReference type="AlphaFoldDB" id="A0A8H9G4M4"/>
<gene>
    <name evidence="1" type="ORF">GCM10011516_35540</name>
</gene>
<protein>
    <submittedName>
        <fullName evidence="1">Uncharacterized protein</fullName>
    </submittedName>
</protein>
<reference evidence="1" key="2">
    <citation type="submission" date="2020-09" db="EMBL/GenBank/DDBJ databases">
        <authorList>
            <person name="Sun Q."/>
            <person name="Zhou Y."/>
        </authorList>
    </citation>
    <scope>NUCLEOTIDE SEQUENCE</scope>
    <source>
        <strain evidence="1">CGMCC 1.15966</strain>
    </source>
</reference>
<comment type="caution">
    <text evidence="1">The sequence shown here is derived from an EMBL/GenBank/DDBJ whole genome shotgun (WGS) entry which is preliminary data.</text>
</comment>
<dbReference type="Proteomes" id="UP000614460">
    <property type="component" value="Unassembled WGS sequence"/>
</dbReference>
<reference evidence="1" key="1">
    <citation type="journal article" date="2014" name="Int. J. Syst. Evol. Microbiol.">
        <title>Complete genome sequence of Corynebacterium casei LMG S-19264T (=DSM 44701T), isolated from a smear-ripened cheese.</title>
        <authorList>
            <consortium name="US DOE Joint Genome Institute (JGI-PGF)"/>
            <person name="Walter F."/>
            <person name="Albersmeier A."/>
            <person name="Kalinowski J."/>
            <person name="Ruckert C."/>
        </authorList>
    </citation>
    <scope>NUCLEOTIDE SEQUENCE</scope>
    <source>
        <strain evidence="1">CGMCC 1.15966</strain>
    </source>
</reference>
<evidence type="ECO:0000313" key="2">
    <source>
        <dbReference type="Proteomes" id="UP000614460"/>
    </source>
</evidence>
<sequence length="73" mass="8249">MLLTKLKCAKINYYKIAASKSCSTTKVLSWVFKLYFIGISSSVICQTIKLKLELSKLIVNLSKCRFNNILEGV</sequence>
<organism evidence="1 2">
    <name type="scientific">Sphingobacterium cellulitidis</name>
    <dbReference type="NCBI Taxonomy" id="1768011"/>
    <lineage>
        <taxon>Bacteria</taxon>
        <taxon>Pseudomonadati</taxon>
        <taxon>Bacteroidota</taxon>
        <taxon>Sphingobacteriia</taxon>
        <taxon>Sphingobacteriales</taxon>
        <taxon>Sphingobacteriaceae</taxon>
        <taxon>Sphingobacterium</taxon>
    </lineage>
</organism>